<feature type="transmembrane region" description="Helical" evidence="1">
    <location>
        <begin position="198"/>
        <end position="220"/>
    </location>
</feature>
<keyword evidence="1" id="KW-0472">Membrane</keyword>
<feature type="transmembrane region" description="Helical" evidence="1">
    <location>
        <begin position="158"/>
        <end position="177"/>
    </location>
</feature>
<proteinExistence type="predicted"/>
<reference evidence="2 3" key="1">
    <citation type="submission" date="2015-05" db="EMBL/GenBank/DDBJ databases">
        <title>Whole genome sequence and identification of bacterial endophytes from Costus igneus.</title>
        <authorList>
            <person name="Lee Y.P."/>
            <person name="Gan H.M."/>
            <person name="Eng W."/>
            <person name="Wheatley M.S."/>
            <person name="Caraballo A."/>
            <person name="Polter S."/>
            <person name="Savka M.A."/>
            <person name="Hudson A.O."/>
        </authorList>
    </citation>
    <scope>NUCLEOTIDE SEQUENCE [LARGE SCALE GENOMIC DNA]</scope>
    <source>
        <strain evidence="2 3">RIT375</strain>
    </source>
</reference>
<gene>
    <name evidence="2" type="ORF">ABW01_12745</name>
</gene>
<feature type="transmembrane region" description="Helical" evidence="1">
    <location>
        <begin position="48"/>
        <end position="66"/>
    </location>
</feature>
<comment type="caution">
    <text evidence="2">The sequence shown here is derived from an EMBL/GenBank/DDBJ whole genome shotgun (WGS) entry which is preliminary data.</text>
</comment>
<dbReference type="EMBL" id="LDPG01000007">
    <property type="protein sequence ID" value="KLV18247.1"/>
    <property type="molecule type" value="Genomic_DNA"/>
</dbReference>
<evidence type="ECO:0000313" key="3">
    <source>
        <dbReference type="Proteomes" id="UP000035904"/>
    </source>
</evidence>
<keyword evidence="1" id="KW-1133">Transmembrane helix</keyword>
<name>A0A0J1HWZ6_BACAN</name>
<dbReference type="Proteomes" id="UP000035904">
    <property type="component" value="Unassembled WGS sequence"/>
</dbReference>
<dbReference type="AlphaFoldDB" id="A0A0J1HWZ6"/>
<organism evidence="2 3">
    <name type="scientific">Bacillus anthracis</name>
    <name type="common">anthrax bacterium</name>
    <dbReference type="NCBI Taxonomy" id="1392"/>
    <lineage>
        <taxon>Bacteria</taxon>
        <taxon>Bacillati</taxon>
        <taxon>Bacillota</taxon>
        <taxon>Bacilli</taxon>
        <taxon>Bacillales</taxon>
        <taxon>Bacillaceae</taxon>
        <taxon>Bacillus</taxon>
        <taxon>Bacillus cereus group</taxon>
    </lineage>
</organism>
<evidence type="ECO:0000313" key="2">
    <source>
        <dbReference type="EMBL" id="KLV18247.1"/>
    </source>
</evidence>
<dbReference type="PATRIC" id="fig|1392.242.peg.5569"/>
<evidence type="ECO:0000256" key="1">
    <source>
        <dbReference type="SAM" id="Phobius"/>
    </source>
</evidence>
<feature type="transmembrane region" description="Helical" evidence="1">
    <location>
        <begin position="20"/>
        <end position="41"/>
    </location>
</feature>
<keyword evidence="1" id="KW-0812">Transmembrane</keyword>
<feature type="transmembrane region" description="Helical" evidence="1">
    <location>
        <begin position="119"/>
        <end position="138"/>
    </location>
</feature>
<accession>A0A0J1HWZ6</accession>
<sequence length="231" mass="26971">MNSSLYNHTNLEDKSTSSGYIISVVIITLIHVFLLLGLSIFNIIPFEFFVICIITMVSTAAVFDFLGWLSPAVPSLLKSELFNTNIFSYIFNMVLFSFSGYILMWLFDHTISNIGILSSYLKFIKLFFLAVPMLMYFYSLRYLVVNLRYISKYMLLNAIGGLISLHLTYVLFKLFHLSLLESIPFYKKTFKAASVNYFLIYLHWVWFIIIPALILVFHFMKYQVNKHQENS</sequence>
<dbReference type="RefSeq" id="WP_047956604.1">
    <property type="nucleotide sequence ID" value="NZ_LDPG01000007.1"/>
</dbReference>
<protein>
    <submittedName>
        <fullName evidence="2">Uncharacterized protein</fullName>
    </submittedName>
</protein>
<feature type="transmembrane region" description="Helical" evidence="1">
    <location>
        <begin position="86"/>
        <end position="107"/>
    </location>
</feature>